<reference evidence="1" key="1">
    <citation type="submission" date="2018-05" db="EMBL/GenBank/DDBJ databases">
        <authorList>
            <person name="Lanie J.A."/>
            <person name="Ng W.-L."/>
            <person name="Kazmierczak K.M."/>
            <person name="Andrzejewski T.M."/>
            <person name="Davidsen T.M."/>
            <person name="Wayne K.J."/>
            <person name="Tettelin H."/>
            <person name="Glass J.I."/>
            <person name="Rusch D."/>
            <person name="Podicherti R."/>
            <person name="Tsui H.-C.T."/>
            <person name="Winkler M.E."/>
        </authorList>
    </citation>
    <scope>NUCLEOTIDE SEQUENCE</scope>
</reference>
<evidence type="ECO:0000313" key="1">
    <source>
        <dbReference type="EMBL" id="SVA55273.1"/>
    </source>
</evidence>
<accession>A0A381WTN2</accession>
<sequence>MKLSLGLLLLYISAETAAAQVSPLVNQALICLHPDAKANFEIESVPHHHLSKNGVFLGRIYKFHTDIIEGFRDWDAGWEALGTRTLYKETKTQLFWSVTYLGGMGGFYEEYWLSKDTLKLALYVGSYPPGDLTEQPSRYCQTTSFNVADQILKRLSQ</sequence>
<organism evidence="1">
    <name type="scientific">marine metagenome</name>
    <dbReference type="NCBI Taxonomy" id="408172"/>
    <lineage>
        <taxon>unclassified sequences</taxon>
        <taxon>metagenomes</taxon>
        <taxon>ecological metagenomes</taxon>
    </lineage>
</organism>
<name>A0A381WTN2_9ZZZZ</name>
<gene>
    <name evidence="1" type="ORF">METZ01_LOCUS108127</name>
</gene>
<dbReference type="AlphaFoldDB" id="A0A381WTN2"/>
<proteinExistence type="predicted"/>
<dbReference type="EMBL" id="UINC01012689">
    <property type="protein sequence ID" value="SVA55273.1"/>
    <property type="molecule type" value="Genomic_DNA"/>
</dbReference>
<protein>
    <submittedName>
        <fullName evidence="1">Uncharacterized protein</fullName>
    </submittedName>
</protein>